<gene>
    <name evidence="1" type="ORF">G3O07_14365</name>
</gene>
<name>A0A6I5RRK6_9PSED</name>
<protein>
    <submittedName>
        <fullName evidence="1">Uncharacterized protein</fullName>
    </submittedName>
</protein>
<accession>A0A6I5RRK6</accession>
<dbReference type="EMBL" id="JAAHBT010000148">
    <property type="protein sequence ID" value="NES10647.1"/>
    <property type="molecule type" value="Genomic_DNA"/>
</dbReference>
<organism evidence="1 2">
    <name type="scientific">Pseudomonas laurentiana</name>
    <dbReference type="NCBI Taxonomy" id="2364649"/>
    <lineage>
        <taxon>Bacteria</taxon>
        <taxon>Pseudomonadati</taxon>
        <taxon>Pseudomonadota</taxon>
        <taxon>Gammaproteobacteria</taxon>
        <taxon>Pseudomonadales</taxon>
        <taxon>Pseudomonadaceae</taxon>
        <taxon>Pseudomonas</taxon>
    </lineage>
</organism>
<keyword evidence="2" id="KW-1185">Reference proteome</keyword>
<proteinExistence type="predicted"/>
<dbReference type="AlphaFoldDB" id="A0A6I5RRK6"/>
<dbReference type="Proteomes" id="UP000471751">
    <property type="component" value="Unassembled WGS sequence"/>
</dbReference>
<sequence>MSPTKPDQELHAELEGSASIMEWAALELIEIAKRINNAGLPDEAMD</sequence>
<evidence type="ECO:0000313" key="2">
    <source>
        <dbReference type="Proteomes" id="UP000471751"/>
    </source>
</evidence>
<comment type="caution">
    <text evidence="1">The sequence shown here is derived from an EMBL/GenBank/DDBJ whole genome shotgun (WGS) entry which is preliminary data.</text>
</comment>
<reference evidence="1 2" key="1">
    <citation type="submission" date="2020-02" db="EMBL/GenBank/DDBJ databases">
        <title>Broccoli isolated Pseudomonas sp.</title>
        <authorList>
            <person name="Fujikawa T."/>
            <person name="Sawada H."/>
        </authorList>
    </citation>
    <scope>NUCLEOTIDE SEQUENCE [LARGE SCALE GENOMIC DNA]</scope>
    <source>
        <strain evidence="1 2">JCM 32154</strain>
    </source>
</reference>
<evidence type="ECO:0000313" key="1">
    <source>
        <dbReference type="EMBL" id="NES10647.1"/>
    </source>
</evidence>